<feature type="domain" description="ABM" evidence="1">
    <location>
        <begin position="31"/>
        <end position="117"/>
    </location>
</feature>
<dbReference type="GO" id="GO:0004497">
    <property type="term" value="F:monooxygenase activity"/>
    <property type="evidence" value="ECO:0007669"/>
    <property type="project" value="UniProtKB-KW"/>
</dbReference>
<protein>
    <submittedName>
        <fullName evidence="2">Antibiotic biosynthesis monooxygenase</fullName>
    </submittedName>
</protein>
<dbReference type="AlphaFoldDB" id="A0A5B8LFH1"/>
<dbReference type="Pfam" id="PF03992">
    <property type="entry name" value="ABM"/>
    <property type="match status" value="1"/>
</dbReference>
<dbReference type="InterPro" id="IPR011008">
    <property type="entry name" value="Dimeric_a/b-barrel"/>
</dbReference>
<organism evidence="2 3">
    <name type="scientific">Sphingomonas panacisoli</name>
    <dbReference type="NCBI Taxonomy" id="1813879"/>
    <lineage>
        <taxon>Bacteria</taxon>
        <taxon>Pseudomonadati</taxon>
        <taxon>Pseudomonadota</taxon>
        <taxon>Alphaproteobacteria</taxon>
        <taxon>Sphingomonadales</taxon>
        <taxon>Sphingomonadaceae</taxon>
        <taxon>Sphingomonas</taxon>
    </lineage>
</organism>
<dbReference type="InterPro" id="IPR007138">
    <property type="entry name" value="ABM_dom"/>
</dbReference>
<sequence length="127" mass="13610">MAIDRRMMLGGTAAMMAWPGGAFAVEENHMFGMIGRMKAVVGKREALLDILLASSGAMPGCLSYIVAKDLSDPDAIWITEAWDSKESHDASLKLPQVRDAIAKARPLIAGFDSSAETQPIFGTGLDR</sequence>
<keyword evidence="3" id="KW-1185">Reference proteome</keyword>
<evidence type="ECO:0000259" key="1">
    <source>
        <dbReference type="PROSITE" id="PS51725"/>
    </source>
</evidence>
<gene>
    <name evidence="2" type="ORF">FPZ24_02570</name>
</gene>
<accession>A0A5B8LFH1</accession>
<dbReference type="EMBL" id="CP042306">
    <property type="protein sequence ID" value="QDZ06495.1"/>
    <property type="molecule type" value="Genomic_DNA"/>
</dbReference>
<name>A0A5B8LFH1_9SPHN</name>
<dbReference type="SUPFAM" id="SSF54909">
    <property type="entry name" value="Dimeric alpha+beta barrel"/>
    <property type="match status" value="1"/>
</dbReference>
<proteinExistence type="predicted"/>
<dbReference type="OrthoDB" id="5518280at2"/>
<dbReference type="KEGG" id="spai:FPZ24_02570"/>
<evidence type="ECO:0000313" key="2">
    <source>
        <dbReference type="EMBL" id="QDZ06495.1"/>
    </source>
</evidence>
<keyword evidence="2" id="KW-0503">Monooxygenase</keyword>
<reference evidence="2 3" key="1">
    <citation type="submission" date="2019-07" db="EMBL/GenBank/DDBJ databases">
        <title>Full genome sequence of Sphingomonas sp. 4R-6-7(HKS19).</title>
        <authorList>
            <person name="Im W.-T."/>
        </authorList>
    </citation>
    <scope>NUCLEOTIDE SEQUENCE [LARGE SCALE GENOMIC DNA]</scope>
    <source>
        <strain evidence="2 3">HKS19</strain>
    </source>
</reference>
<evidence type="ECO:0000313" key="3">
    <source>
        <dbReference type="Proteomes" id="UP000315673"/>
    </source>
</evidence>
<dbReference type="Proteomes" id="UP000315673">
    <property type="component" value="Chromosome"/>
</dbReference>
<dbReference type="Gene3D" id="3.30.70.100">
    <property type="match status" value="1"/>
</dbReference>
<keyword evidence="2" id="KW-0560">Oxidoreductase</keyword>
<dbReference type="PROSITE" id="PS51725">
    <property type="entry name" value="ABM"/>
    <property type="match status" value="1"/>
</dbReference>
<dbReference type="RefSeq" id="WP_146569579.1">
    <property type="nucleotide sequence ID" value="NZ_CP042306.1"/>
</dbReference>